<dbReference type="InterPro" id="IPR013025">
    <property type="entry name" value="Ribosomal_uL23-like"/>
</dbReference>
<keyword evidence="3" id="KW-0687">Ribonucleoprotein</keyword>
<dbReference type="GO" id="GO:0003735">
    <property type="term" value="F:structural constituent of ribosome"/>
    <property type="evidence" value="ECO:0007669"/>
    <property type="project" value="InterPro"/>
</dbReference>
<feature type="compositionally biased region" description="Low complexity" evidence="5">
    <location>
        <begin position="143"/>
        <end position="154"/>
    </location>
</feature>
<keyword evidence="2" id="KW-0689">Ribosomal protein</keyword>
<dbReference type="OrthoDB" id="275582at2759"/>
<organism evidence="6 7">
    <name type="scientific">Mortierella alpina</name>
    <name type="common">Oleaginous fungus</name>
    <name type="synonym">Mortierella renispora</name>
    <dbReference type="NCBI Taxonomy" id="64518"/>
    <lineage>
        <taxon>Eukaryota</taxon>
        <taxon>Fungi</taxon>
        <taxon>Fungi incertae sedis</taxon>
        <taxon>Mucoromycota</taxon>
        <taxon>Mortierellomycotina</taxon>
        <taxon>Mortierellomycetes</taxon>
        <taxon>Mortierellales</taxon>
        <taxon>Mortierellaceae</taxon>
        <taxon>Mortierella</taxon>
    </lineage>
</organism>
<evidence type="ECO:0000313" key="6">
    <source>
        <dbReference type="EMBL" id="KAF9965874.1"/>
    </source>
</evidence>
<comment type="similarity">
    <text evidence="1">Belongs to the universal ribosomal protein uL23 family.</text>
</comment>
<dbReference type="InterPro" id="IPR012678">
    <property type="entry name" value="Ribosomal_uL23/eL15/eS24_sf"/>
</dbReference>
<dbReference type="Gene3D" id="3.30.70.330">
    <property type="match status" value="1"/>
</dbReference>
<dbReference type="EMBL" id="JAAAHY010000213">
    <property type="protein sequence ID" value="KAF9965874.1"/>
    <property type="molecule type" value="Genomic_DNA"/>
</dbReference>
<evidence type="ECO:0000256" key="4">
    <source>
        <dbReference type="ARBA" id="ARBA00039977"/>
    </source>
</evidence>
<proteinExistence type="inferred from homology"/>
<dbReference type="SUPFAM" id="SSF54189">
    <property type="entry name" value="Ribosomal proteins S24e, L23 and L15e"/>
    <property type="match status" value="1"/>
</dbReference>
<sequence>MPIIREGLKKLYFPSTVLKLVRNGPNVPEVSNTLTFRVPPSMNKFDIKSYLANIYKLNILTVRTSNMPAKLAGSGGNTILKRQKFKKAIVTIDQDFKWPEAPDSATFGIQDADNERSRMLNRLKGWRMRPHHGIQAAKKAAEAESAAAKADTKA</sequence>
<dbReference type="Pfam" id="PF00276">
    <property type="entry name" value="Ribosomal_L23"/>
    <property type="match status" value="1"/>
</dbReference>
<dbReference type="GO" id="GO:0005762">
    <property type="term" value="C:mitochondrial large ribosomal subunit"/>
    <property type="evidence" value="ECO:0007669"/>
    <property type="project" value="TreeGrafter"/>
</dbReference>
<evidence type="ECO:0000256" key="1">
    <source>
        <dbReference type="ARBA" id="ARBA00006700"/>
    </source>
</evidence>
<dbReference type="PANTHER" id="PTHR12059">
    <property type="entry name" value="RIBOSOMAL PROTEIN L23-RELATED"/>
    <property type="match status" value="1"/>
</dbReference>
<comment type="caution">
    <text evidence="6">The sequence shown here is derived from an EMBL/GenBank/DDBJ whole genome shotgun (WGS) entry which is preliminary data.</text>
</comment>
<dbReference type="GO" id="GO:0032543">
    <property type="term" value="P:mitochondrial translation"/>
    <property type="evidence" value="ECO:0007669"/>
    <property type="project" value="TreeGrafter"/>
</dbReference>
<dbReference type="Proteomes" id="UP000738359">
    <property type="component" value="Unassembled WGS sequence"/>
</dbReference>
<gene>
    <name evidence="6" type="ORF">BGZ70_003920</name>
</gene>
<protein>
    <recommendedName>
        <fullName evidence="4">Large ribosomal subunit protein uL23m</fullName>
    </recommendedName>
</protein>
<evidence type="ECO:0000256" key="5">
    <source>
        <dbReference type="SAM" id="MobiDB-lite"/>
    </source>
</evidence>
<dbReference type="AlphaFoldDB" id="A0A9P6JAD7"/>
<evidence type="ECO:0000313" key="7">
    <source>
        <dbReference type="Proteomes" id="UP000738359"/>
    </source>
</evidence>
<dbReference type="PANTHER" id="PTHR12059:SF5">
    <property type="entry name" value="LARGE RIBOSOMAL SUBUNIT PROTEIN UL23M"/>
    <property type="match status" value="1"/>
</dbReference>
<reference evidence="6" key="1">
    <citation type="journal article" date="2020" name="Fungal Divers.">
        <title>Resolving the Mortierellaceae phylogeny through synthesis of multi-gene phylogenetics and phylogenomics.</title>
        <authorList>
            <person name="Vandepol N."/>
            <person name="Liber J."/>
            <person name="Desiro A."/>
            <person name="Na H."/>
            <person name="Kennedy M."/>
            <person name="Barry K."/>
            <person name="Grigoriev I.V."/>
            <person name="Miller A.N."/>
            <person name="O'Donnell K."/>
            <person name="Stajich J.E."/>
            <person name="Bonito G."/>
        </authorList>
    </citation>
    <scope>NUCLEOTIDE SEQUENCE</scope>
    <source>
        <strain evidence="6">CK1249</strain>
    </source>
</reference>
<evidence type="ECO:0000256" key="2">
    <source>
        <dbReference type="ARBA" id="ARBA00022980"/>
    </source>
</evidence>
<feature type="region of interest" description="Disordered" evidence="5">
    <location>
        <begin position="131"/>
        <end position="154"/>
    </location>
</feature>
<dbReference type="InterPro" id="IPR012677">
    <property type="entry name" value="Nucleotide-bd_a/b_plait_sf"/>
</dbReference>
<evidence type="ECO:0000256" key="3">
    <source>
        <dbReference type="ARBA" id="ARBA00023274"/>
    </source>
</evidence>
<name>A0A9P6JAD7_MORAP</name>
<accession>A0A9P6JAD7</accession>
<keyword evidence="7" id="KW-1185">Reference proteome</keyword>